<keyword evidence="3" id="KW-0862">Zinc</keyword>
<feature type="compositionally biased region" description="Polar residues" evidence="5">
    <location>
        <begin position="303"/>
        <end position="324"/>
    </location>
</feature>
<dbReference type="InterPro" id="IPR000433">
    <property type="entry name" value="Znf_ZZ"/>
</dbReference>
<dbReference type="Proteomes" id="UP000193920">
    <property type="component" value="Unassembled WGS sequence"/>
</dbReference>
<dbReference type="InterPro" id="IPR009057">
    <property type="entry name" value="Homeodomain-like_sf"/>
</dbReference>
<feature type="region of interest" description="Disordered" evidence="5">
    <location>
        <begin position="267"/>
        <end position="329"/>
    </location>
</feature>
<dbReference type="AlphaFoldDB" id="A0A1Y2FJC5"/>
<gene>
    <name evidence="7" type="ORF">LY90DRAFT_697271</name>
</gene>
<dbReference type="InterPro" id="IPR043145">
    <property type="entry name" value="Znf_ZZ_sf"/>
</dbReference>
<evidence type="ECO:0000259" key="6">
    <source>
        <dbReference type="PROSITE" id="PS50135"/>
    </source>
</evidence>
<dbReference type="InterPro" id="IPR001005">
    <property type="entry name" value="SANT/Myb"/>
</dbReference>
<dbReference type="PROSITE" id="PS50135">
    <property type="entry name" value="ZF_ZZ_2"/>
    <property type="match status" value="1"/>
</dbReference>
<dbReference type="SUPFAM" id="SSF46689">
    <property type="entry name" value="Homeodomain-like"/>
    <property type="match status" value="1"/>
</dbReference>
<dbReference type="PANTHER" id="PTHR22705">
    <property type="entry name" value="ZINC FINGER, ZZ DOMAIN CONTAINING 3"/>
    <property type="match status" value="1"/>
</dbReference>
<evidence type="ECO:0000256" key="1">
    <source>
        <dbReference type="ARBA" id="ARBA00022723"/>
    </source>
</evidence>
<dbReference type="CDD" id="cd00167">
    <property type="entry name" value="SANT"/>
    <property type="match status" value="1"/>
</dbReference>
<dbReference type="SMART" id="SM00291">
    <property type="entry name" value="ZnF_ZZ"/>
    <property type="match status" value="1"/>
</dbReference>
<keyword evidence="8" id="KW-1185">Reference proteome</keyword>
<organism evidence="7 8">
    <name type="scientific">Neocallimastix californiae</name>
    <dbReference type="NCBI Taxonomy" id="1754190"/>
    <lineage>
        <taxon>Eukaryota</taxon>
        <taxon>Fungi</taxon>
        <taxon>Fungi incertae sedis</taxon>
        <taxon>Chytridiomycota</taxon>
        <taxon>Chytridiomycota incertae sedis</taxon>
        <taxon>Neocallimastigomycetes</taxon>
        <taxon>Neocallimastigales</taxon>
        <taxon>Neocallimastigaceae</taxon>
        <taxon>Neocallimastix</taxon>
    </lineage>
</organism>
<evidence type="ECO:0000313" key="7">
    <source>
        <dbReference type="EMBL" id="ORY84038.1"/>
    </source>
</evidence>
<dbReference type="EMBL" id="MCOG01000006">
    <property type="protein sequence ID" value="ORY84038.1"/>
    <property type="molecule type" value="Genomic_DNA"/>
</dbReference>
<feature type="compositionally biased region" description="Polar residues" evidence="5">
    <location>
        <begin position="267"/>
        <end position="279"/>
    </location>
</feature>
<proteinExistence type="predicted"/>
<feature type="domain" description="ZZ-type" evidence="6">
    <location>
        <begin position="358"/>
        <end position="417"/>
    </location>
</feature>
<comment type="caution">
    <text evidence="7">The sequence shown here is derived from an EMBL/GenBank/DDBJ whole genome shotgun (WGS) entry which is preliminary data.</text>
</comment>
<dbReference type="Gene3D" id="3.30.60.90">
    <property type="match status" value="1"/>
</dbReference>
<protein>
    <recommendedName>
        <fullName evidence="6">ZZ-type domain-containing protein</fullName>
    </recommendedName>
</protein>
<dbReference type="Pfam" id="PF00569">
    <property type="entry name" value="ZZ"/>
    <property type="match status" value="1"/>
</dbReference>
<name>A0A1Y2FJC5_9FUNG</name>
<feature type="compositionally biased region" description="Acidic residues" evidence="5">
    <location>
        <begin position="282"/>
        <end position="293"/>
    </location>
</feature>
<evidence type="ECO:0000313" key="8">
    <source>
        <dbReference type="Proteomes" id="UP000193920"/>
    </source>
</evidence>
<evidence type="ECO:0000256" key="2">
    <source>
        <dbReference type="ARBA" id="ARBA00022771"/>
    </source>
</evidence>
<keyword evidence="2 4" id="KW-0863">Zinc-finger</keyword>
<dbReference type="PANTHER" id="PTHR22705:SF0">
    <property type="entry name" value="ZZ-TYPE ZINC FINGER-CONTAINING PROTEIN 3"/>
    <property type="match status" value="1"/>
</dbReference>
<dbReference type="STRING" id="1754190.A0A1Y2FJC5"/>
<dbReference type="InterPro" id="IPR037830">
    <property type="entry name" value="ZZZ3"/>
</dbReference>
<sequence length="438" mass="50324">MTGKPKNSKEYTLLHENKDRRCFKSTKIQLAQAEKDIVKLKAYKEKALKDPIGFVENLIDKKYKNIPKLQKVISIPNIDFSTYKPHSLRHTRSSSTNNTNTKSLFKDITYTEDTSPTSPNSNKKRLFEEDTNKYNDTFYSETWTDDEINQLWNLLEVYPEEDVPMSRYIKIAKRLETKSPKQVEKKVQTLSKKRRLTRKNLKPQKIAAESKIKAEKTLYSNRFSGAAYLSTPTVYMSDEEDGATLLGTGSVSMTSAAATATVDLNASQNTTRGRSNQRFIVNDDDSNDEDYEEPVSKPRRLHSMNSTGYSTRATSNSHTSTYMTRSSSLPLRGSRLNEEKKNRKLNSVTTKPDMNNIHYGIQCDRCGIEPIVGIRYKCKVCRGDHQTDLCEDCISKNYENEYHKASHEFDRIEKYIPEDNKTTVASDQYSYLGFSRQL</sequence>
<accession>A0A1Y2FJC5</accession>
<dbReference type="GO" id="GO:0008270">
    <property type="term" value="F:zinc ion binding"/>
    <property type="evidence" value="ECO:0007669"/>
    <property type="project" value="UniProtKB-KW"/>
</dbReference>
<dbReference type="SUPFAM" id="SSF57850">
    <property type="entry name" value="RING/U-box"/>
    <property type="match status" value="1"/>
</dbReference>
<reference evidence="7 8" key="1">
    <citation type="submission" date="2016-08" db="EMBL/GenBank/DDBJ databases">
        <title>A Parts List for Fungal Cellulosomes Revealed by Comparative Genomics.</title>
        <authorList>
            <consortium name="DOE Joint Genome Institute"/>
            <person name="Haitjema C.H."/>
            <person name="Gilmore S.P."/>
            <person name="Henske J.K."/>
            <person name="Solomon K.V."/>
            <person name="De Groot R."/>
            <person name="Kuo A."/>
            <person name="Mondo S.J."/>
            <person name="Salamov A.A."/>
            <person name="Labutti K."/>
            <person name="Zhao Z."/>
            <person name="Chiniquy J."/>
            <person name="Barry K."/>
            <person name="Brewer H.M."/>
            <person name="Purvine S.O."/>
            <person name="Wright A.T."/>
            <person name="Boxma B."/>
            <person name="Van Alen T."/>
            <person name="Hackstein J.H."/>
            <person name="Baker S.E."/>
            <person name="Grigoriev I.V."/>
            <person name="O'Malley M.A."/>
        </authorList>
    </citation>
    <scope>NUCLEOTIDE SEQUENCE [LARGE SCALE GENOMIC DNA]</scope>
    <source>
        <strain evidence="7 8">G1</strain>
    </source>
</reference>
<evidence type="ECO:0000256" key="5">
    <source>
        <dbReference type="SAM" id="MobiDB-lite"/>
    </source>
</evidence>
<evidence type="ECO:0000256" key="4">
    <source>
        <dbReference type="PROSITE-ProRule" id="PRU00228"/>
    </source>
</evidence>
<evidence type="ECO:0000256" key="3">
    <source>
        <dbReference type="ARBA" id="ARBA00022833"/>
    </source>
</evidence>
<dbReference type="Gene3D" id="1.10.10.60">
    <property type="entry name" value="Homeodomain-like"/>
    <property type="match status" value="1"/>
</dbReference>
<keyword evidence="1" id="KW-0479">Metal-binding</keyword>
<dbReference type="OrthoDB" id="424753at2759"/>